<proteinExistence type="predicted"/>
<reference evidence="2" key="1">
    <citation type="journal article" date="2019" name="Environ. Microbiol.">
        <title>Fungal ecological strategies reflected in gene transcription - a case study of two litter decomposers.</title>
        <authorList>
            <person name="Barbi F."/>
            <person name="Kohler A."/>
            <person name="Barry K."/>
            <person name="Baskaran P."/>
            <person name="Daum C."/>
            <person name="Fauchery L."/>
            <person name="Ihrmark K."/>
            <person name="Kuo A."/>
            <person name="LaButti K."/>
            <person name="Lipzen A."/>
            <person name="Morin E."/>
            <person name="Grigoriev I.V."/>
            <person name="Henrissat B."/>
            <person name="Lindahl B."/>
            <person name="Martin F."/>
        </authorList>
    </citation>
    <scope>NUCLEOTIDE SEQUENCE</scope>
    <source>
        <strain evidence="2">JB14</strain>
    </source>
</reference>
<evidence type="ECO:0000313" key="3">
    <source>
        <dbReference type="Proteomes" id="UP000799118"/>
    </source>
</evidence>
<feature type="region of interest" description="Disordered" evidence="1">
    <location>
        <begin position="51"/>
        <end position="124"/>
    </location>
</feature>
<dbReference type="EMBL" id="ML769389">
    <property type="protein sequence ID" value="KAE9409055.1"/>
    <property type="molecule type" value="Genomic_DNA"/>
</dbReference>
<feature type="compositionally biased region" description="Basic and acidic residues" evidence="1">
    <location>
        <begin position="54"/>
        <end position="65"/>
    </location>
</feature>
<accession>A0A6A4IKM9</accession>
<keyword evidence="3" id="KW-1185">Reference proteome</keyword>
<sequence>MSTHSSYSLHGLQGPLMLTKAVSYMMSSVEEEEKEAEVVCQLLFKMETCQTAKEANDKDVPDKMLSKPIPKPKPNPPPHDPEPSQLIPPVPGPTRPPKPIIGKLPRNYVPPQERTVGVPPKDDNHNFCYRAPIKTKAAVEHVVQAGLSSVVSIR</sequence>
<dbReference type="AlphaFoldDB" id="A0A6A4IKM9"/>
<dbReference type="OrthoDB" id="3021588at2759"/>
<feature type="compositionally biased region" description="Pro residues" evidence="1">
    <location>
        <begin position="69"/>
        <end position="78"/>
    </location>
</feature>
<protein>
    <submittedName>
        <fullName evidence="2">Uncharacterized protein</fullName>
    </submittedName>
</protein>
<dbReference type="Proteomes" id="UP000799118">
    <property type="component" value="Unassembled WGS sequence"/>
</dbReference>
<gene>
    <name evidence="2" type="ORF">BT96DRAFT_985384</name>
</gene>
<evidence type="ECO:0000313" key="2">
    <source>
        <dbReference type="EMBL" id="KAE9409055.1"/>
    </source>
</evidence>
<feature type="compositionally biased region" description="Pro residues" evidence="1">
    <location>
        <begin position="86"/>
        <end position="99"/>
    </location>
</feature>
<evidence type="ECO:0000256" key="1">
    <source>
        <dbReference type="SAM" id="MobiDB-lite"/>
    </source>
</evidence>
<name>A0A6A4IKM9_9AGAR</name>
<organism evidence="2 3">
    <name type="scientific">Gymnopus androsaceus JB14</name>
    <dbReference type="NCBI Taxonomy" id="1447944"/>
    <lineage>
        <taxon>Eukaryota</taxon>
        <taxon>Fungi</taxon>
        <taxon>Dikarya</taxon>
        <taxon>Basidiomycota</taxon>
        <taxon>Agaricomycotina</taxon>
        <taxon>Agaricomycetes</taxon>
        <taxon>Agaricomycetidae</taxon>
        <taxon>Agaricales</taxon>
        <taxon>Marasmiineae</taxon>
        <taxon>Omphalotaceae</taxon>
        <taxon>Gymnopus</taxon>
    </lineage>
</organism>